<dbReference type="PANTHER" id="PTHR46696">
    <property type="entry name" value="P450, PUTATIVE (EUROFUNG)-RELATED"/>
    <property type="match status" value="1"/>
</dbReference>
<evidence type="ECO:0008006" key="5">
    <source>
        <dbReference type="Google" id="ProtNLM"/>
    </source>
</evidence>
<dbReference type="Gene3D" id="1.10.630.10">
    <property type="entry name" value="Cytochrome P450"/>
    <property type="match status" value="1"/>
</dbReference>
<protein>
    <recommendedName>
        <fullName evidence="5">Cytochrome P450</fullName>
    </recommendedName>
</protein>
<evidence type="ECO:0000313" key="3">
    <source>
        <dbReference type="EMBL" id="GLK14981.1"/>
    </source>
</evidence>
<feature type="region of interest" description="Disordered" evidence="2">
    <location>
        <begin position="128"/>
        <end position="166"/>
    </location>
</feature>
<dbReference type="GO" id="GO:0016705">
    <property type="term" value="F:oxidoreductase activity, acting on paired donors, with incorporation or reduction of molecular oxygen"/>
    <property type="evidence" value="ECO:0007669"/>
    <property type="project" value="InterPro"/>
</dbReference>
<dbReference type="AlphaFoldDB" id="A0A9W6MI55"/>
<accession>A0A9W6MI55</accession>
<evidence type="ECO:0000313" key="4">
    <source>
        <dbReference type="Proteomes" id="UP001143474"/>
    </source>
</evidence>
<reference evidence="3" key="2">
    <citation type="submission" date="2023-01" db="EMBL/GenBank/DDBJ databases">
        <authorList>
            <person name="Sun Q."/>
            <person name="Evtushenko L."/>
        </authorList>
    </citation>
    <scope>NUCLEOTIDE SEQUENCE</scope>
    <source>
        <strain evidence="3">VKM Ac-2007</strain>
    </source>
</reference>
<dbReference type="InterPro" id="IPR002397">
    <property type="entry name" value="Cyt_P450_B"/>
</dbReference>
<organism evidence="3 4">
    <name type="scientific">Streptosporangium carneum</name>
    <dbReference type="NCBI Taxonomy" id="47481"/>
    <lineage>
        <taxon>Bacteria</taxon>
        <taxon>Bacillati</taxon>
        <taxon>Actinomycetota</taxon>
        <taxon>Actinomycetes</taxon>
        <taxon>Streptosporangiales</taxon>
        <taxon>Streptosporangiaceae</taxon>
        <taxon>Streptosporangium</taxon>
    </lineage>
</organism>
<dbReference type="Proteomes" id="UP001143474">
    <property type="component" value="Unassembled WGS sequence"/>
</dbReference>
<dbReference type="InterPro" id="IPR036396">
    <property type="entry name" value="Cyt_P450_sf"/>
</dbReference>
<name>A0A9W6MI55_9ACTN</name>
<dbReference type="SUPFAM" id="SSF48264">
    <property type="entry name" value="Cytochrome P450"/>
    <property type="match status" value="1"/>
</dbReference>
<dbReference type="GO" id="GO:0004497">
    <property type="term" value="F:monooxygenase activity"/>
    <property type="evidence" value="ECO:0007669"/>
    <property type="project" value="InterPro"/>
</dbReference>
<comment type="caution">
    <text evidence="3">The sequence shown here is derived from an EMBL/GenBank/DDBJ whole genome shotgun (WGS) entry which is preliminary data.</text>
</comment>
<dbReference type="GO" id="GO:0005506">
    <property type="term" value="F:iron ion binding"/>
    <property type="evidence" value="ECO:0007669"/>
    <property type="project" value="InterPro"/>
</dbReference>
<dbReference type="PANTHER" id="PTHR46696:SF6">
    <property type="entry name" value="P450, PUTATIVE (EUROFUNG)-RELATED"/>
    <property type="match status" value="1"/>
</dbReference>
<comment type="similarity">
    <text evidence="1">Belongs to the cytochrome P450 family.</text>
</comment>
<dbReference type="EMBL" id="BSEV01000040">
    <property type="protein sequence ID" value="GLK14981.1"/>
    <property type="molecule type" value="Genomic_DNA"/>
</dbReference>
<gene>
    <name evidence="3" type="ORF">GCM10017600_83940</name>
</gene>
<reference evidence="3" key="1">
    <citation type="journal article" date="2014" name="Int. J. Syst. Evol. Microbiol.">
        <title>Complete genome sequence of Corynebacterium casei LMG S-19264T (=DSM 44701T), isolated from a smear-ripened cheese.</title>
        <authorList>
            <consortium name="US DOE Joint Genome Institute (JGI-PGF)"/>
            <person name="Walter F."/>
            <person name="Albersmeier A."/>
            <person name="Kalinowski J."/>
            <person name="Ruckert C."/>
        </authorList>
    </citation>
    <scope>NUCLEOTIDE SEQUENCE</scope>
    <source>
        <strain evidence="3">VKM Ac-2007</strain>
    </source>
</reference>
<evidence type="ECO:0000256" key="1">
    <source>
        <dbReference type="ARBA" id="ARBA00010617"/>
    </source>
</evidence>
<dbReference type="GO" id="GO:0020037">
    <property type="term" value="F:heme binding"/>
    <property type="evidence" value="ECO:0007669"/>
    <property type="project" value="InterPro"/>
</dbReference>
<dbReference type="PRINTS" id="PR00359">
    <property type="entry name" value="BP450"/>
</dbReference>
<dbReference type="RefSeq" id="WP_271223206.1">
    <property type="nucleotide sequence ID" value="NZ_BAAAVD010000036.1"/>
</dbReference>
<evidence type="ECO:0000256" key="2">
    <source>
        <dbReference type="SAM" id="MobiDB-lite"/>
    </source>
</evidence>
<proteinExistence type="inferred from homology"/>
<sequence>MVTRYADVRALLADPRVSVDVAEPGDDVLSRLAVEQYRTGAMTRGEIATMGQLLLVAGHDTTANMIALGTSVLLAHPEQLAAIRDGGDPALVAGAVEELLRYLSITHTEARRVAREDLVVGGQVIRRGRRSPPFRRPSPTGERLRSPQEGTRPIPYCSTGSASRRA</sequence>
<keyword evidence="4" id="KW-1185">Reference proteome</keyword>